<dbReference type="RefSeq" id="WP_218098139.1">
    <property type="nucleotide sequence ID" value="NZ_CAJVCE010000004.1"/>
</dbReference>
<evidence type="ECO:0000313" key="3">
    <source>
        <dbReference type="Proteomes" id="UP000730618"/>
    </source>
</evidence>
<evidence type="ECO:0000256" key="1">
    <source>
        <dbReference type="SAM" id="Phobius"/>
    </source>
</evidence>
<gene>
    <name evidence="2" type="ORF">PAECIP111802_01800</name>
</gene>
<dbReference type="EMBL" id="CAJVCE010000004">
    <property type="protein sequence ID" value="CAG7631975.1"/>
    <property type="molecule type" value="Genomic_DNA"/>
</dbReference>
<reference evidence="2 3" key="1">
    <citation type="submission" date="2021-06" db="EMBL/GenBank/DDBJ databases">
        <authorList>
            <person name="Criscuolo A."/>
        </authorList>
    </citation>
    <scope>NUCLEOTIDE SEQUENCE [LARGE SCALE GENOMIC DNA]</scope>
    <source>
        <strain evidence="3">CIP 111802</strain>
    </source>
</reference>
<keyword evidence="1" id="KW-0812">Transmembrane</keyword>
<keyword evidence="1" id="KW-0472">Membrane</keyword>
<proteinExistence type="predicted"/>
<evidence type="ECO:0000313" key="2">
    <source>
        <dbReference type="EMBL" id="CAG7631975.1"/>
    </source>
</evidence>
<accession>A0ABM8VFA1</accession>
<protein>
    <submittedName>
        <fullName evidence="2">Uncharacterized protein</fullName>
    </submittedName>
</protein>
<feature type="transmembrane region" description="Helical" evidence="1">
    <location>
        <begin position="20"/>
        <end position="42"/>
    </location>
</feature>
<keyword evidence="1" id="KW-1133">Transmembrane helix</keyword>
<organism evidence="2 3">
    <name type="scientific">Paenibacillus allorhizosphaerae</name>
    <dbReference type="NCBI Taxonomy" id="2849866"/>
    <lineage>
        <taxon>Bacteria</taxon>
        <taxon>Bacillati</taxon>
        <taxon>Bacillota</taxon>
        <taxon>Bacilli</taxon>
        <taxon>Bacillales</taxon>
        <taxon>Paenibacillaceae</taxon>
        <taxon>Paenibacillus</taxon>
    </lineage>
</organism>
<name>A0ABM8VFA1_9BACL</name>
<sequence>MDNPIIRKKTNSSRNIYSIYSAKSLSLFIINDGIIIPFITAITAKMSSKLTHIAQITTDIHANTLISKMSARMNACPISAKMPACMNANTLISKMSARMNACSIFAEMPACMNANSLI</sequence>
<dbReference type="Proteomes" id="UP000730618">
    <property type="component" value="Unassembled WGS sequence"/>
</dbReference>
<comment type="caution">
    <text evidence="2">The sequence shown here is derived from an EMBL/GenBank/DDBJ whole genome shotgun (WGS) entry which is preliminary data.</text>
</comment>
<keyword evidence="3" id="KW-1185">Reference proteome</keyword>